<sequence>MSPLKGFLPSSPQKASFDLPTSSGKGMRNTRGTKAVWQYGDIGDGRGRIPLLLVTHKSHALQVFTYFDSRIPNDPHIPETFSAPEEIVSIAFIKYDKNAHRSTLDGVAAARTFEGREQILDMSLMQNVDSGGGLLVATLVLTPGSRKAANGSLALVMINLRTGLAIRRVDLGDGNAGSIVASSKVIAVTVDQPIPAVHLFSSTSFGSLTCSPITQLASHPKTGLPVITLSGRLLAFTTFDPPRAPGAEGLGSIVSSSTLKATRSPPSERGRSDPAGNDTQAAIMSSAVEIGGAAARGVWAGIKMGAKAANRARVAGLAKSAPTDSSGTLAEEEDMEAETESRSLDDCSITEDMPSASSTSTTPGGEWIKIIDLFPRPASQSRKGPMKRSHSTSRRSLSITPNDQQLKTSSDTHETVAHFRLPISTFSLPIDPSSPQTSRRLSNTRQSPVTHLSFSPDGNHLFAAHRDGKVMHIVEIHPAGIGKAEVSGDVKGQVWHMYELRRGHTAAIIKQVCWDESGRWIGVATEKGTIHVFSINPFGGRSSASTHANHKIANPLQLQPLSTAIAVVARFRERHQSSVPEATATPANLYHLDGEAPFVFAARSRNPLSKSTYCQDIPIYRTSSNTFELVRLTTYPKEQLPHADTDIQSLQRRGSALTEMMKNKAFGEKSDLGIKSVIKAAWNLPEGLDETILLENSIIPPAASASLKQSNNLAHAEIRSHSVDRSIIPASVYLSRQVEFFHAKPIDEYSPLSILDLEARQRRLLFKKEVEAFSPLPEHIKPFDEPLLSALHSIMEERPLTQLPGLPNGSPNHSNKWSSTRIPIKTVAAGLNEGVDRVKREYVKAQYIRSRRRASEKAGLGLSFEDEDSISIHPSSTSSNEINSDSSPSSDILPTTETNTNTEPSDEEWNEACWEEEYNKAVEDDSPQELVLGLMDEEEEERRKWEIRREKLKKEYAK</sequence>
<feature type="compositionally biased region" description="Polar residues" evidence="1">
    <location>
        <begin position="394"/>
        <end position="409"/>
    </location>
</feature>
<evidence type="ECO:0000313" key="3">
    <source>
        <dbReference type="EMBL" id="WWC92378.1"/>
    </source>
</evidence>
<dbReference type="Proteomes" id="UP001355207">
    <property type="component" value="Chromosome 10"/>
</dbReference>
<feature type="domain" description="BCAS3 WD40" evidence="2">
    <location>
        <begin position="445"/>
        <end position="556"/>
    </location>
</feature>
<dbReference type="InterPro" id="IPR001680">
    <property type="entry name" value="WD40_rpt"/>
</dbReference>
<dbReference type="PANTHER" id="PTHR13268:SF0">
    <property type="entry name" value="BCAS3 MICROTUBULE ASSOCIATED CELL MIGRATION FACTOR"/>
    <property type="match status" value="1"/>
</dbReference>
<feature type="region of interest" description="Disordered" evidence="1">
    <location>
        <begin position="427"/>
        <end position="453"/>
    </location>
</feature>
<dbReference type="GO" id="GO:0005737">
    <property type="term" value="C:cytoplasm"/>
    <property type="evidence" value="ECO:0007669"/>
    <property type="project" value="TreeGrafter"/>
</dbReference>
<dbReference type="PANTHER" id="PTHR13268">
    <property type="entry name" value="BREAST CARCINOMA AMPLIFIED SEQUENCE 3"/>
    <property type="match status" value="1"/>
</dbReference>
<proteinExistence type="predicted"/>
<dbReference type="EMBL" id="CP144107">
    <property type="protein sequence ID" value="WWC92378.1"/>
    <property type="molecule type" value="Genomic_DNA"/>
</dbReference>
<dbReference type="Gene3D" id="2.130.10.10">
    <property type="entry name" value="YVTN repeat-like/Quinoprotein amine dehydrogenase"/>
    <property type="match status" value="1"/>
</dbReference>
<feature type="region of interest" description="Disordered" evidence="1">
    <location>
        <begin position="318"/>
        <end position="413"/>
    </location>
</feature>
<dbReference type="GO" id="GO:0006914">
    <property type="term" value="P:autophagy"/>
    <property type="evidence" value="ECO:0007669"/>
    <property type="project" value="InterPro"/>
</dbReference>
<dbReference type="Pfam" id="PF21034">
    <property type="entry name" value="BCAS3_WD40"/>
    <property type="match status" value="1"/>
</dbReference>
<evidence type="ECO:0000256" key="1">
    <source>
        <dbReference type="SAM" id="MobiDB-lite"/>
    </source>
</evidence>
<feature type="region of interest" description="Disordered" evidence="1">
    <location>
        <begin position="868"/>
        <end position="943"/>
    </location>
</feature>
<feature type="compositionally biased region" description="Polar residues" evidence="1">
    <location>
        <begin position="10"/>
        <end position="24"/>
    </location>
</feature>
<reference evidence="3 4" key="1">
    <citation type="submission" date="2024-01" db="EMBL/GenBank/DDBJ databases">
        <title>Comparative genomics of Cryptococcus and Kwoniella reveals pathogenesis evolution and contrasting modes of karyotype evolution via chromosome fusion or intercentromeric recombination.</title>
        <authorList>
            <person name="Coelho M.A."/>
            <person name="David-Palma M."/>
            <person name="Shea T."/>
            <person name="Bowers K."/>
            <person name="McGinley-Smith S."/>
            <person name="Mohammad A.W."/>
            <person name="Gnirke A."/>
            <person name="Yurkov A.M."/>
            <person name="Nowrousian M."/>
            <person name="Sun S."/>
            <person name="Cuomo C.A."/>
            <person name="Heitman J."/>
        </authorList>
    </citation>
    <scope>NUCLEOTIDE SEQUENCE [LARGE SCALE GENOMIC DNA]</scope>
    <source>
        <strain evidence="3 4">CBS 6074</strain>
    </source>
</reference>
<dbReference type="GeneID" id="91098004"/>
<protein>
    <recommendedName>
        <fullName evidence="2">BCAS3 WD40 domain-containing protein</fullName>
    </recommendedName>
</protein>
<feature type="compositionally biased region" description="Polar residues" evidence="1">
    <location>
        <begin position="433"/>
        <end position="453"/>
    </location>
</feature>
<name>A0AAX4K5E6_9TREE</name>
<evidence type="ECO:0000313" key="4">
    <source>
        <dbReference type="Proteomes" id="UP001355207"/>
    </source>
</evidence>
<dbReference type="InterPro" id="IPR045142">
    <property type="entry name" value="BCAS3-like"/>
</dbReference>
<dbReference type="RefSeq" id="XP_066079140.1">
    <property type="nucleotide sequence ID" value="XM_066223043.1"/>
</dbReference>
<gene>
    <name evidence="3" type="ORF">L201_007335</name>
</gene>
<feature type="compositionally biased region" description="Basic residues" evidence="1">
    <location>
        <begin position="384"/>
        <end position="393"/>
    </location>
</feature>
<feature type="compositionally biased region" description="Acidic residues" evidence="1">
    <location>
        <begin position="904"/>
        <end position="916"/>
    </location>
</feature>
<evidence type="ECO:0000259" key="2">
    <source>
        <dbReference type="Pfam" id="PF21034"/>
    </source>
</evidence>
<organism evidence="3 4">
    <name type="scientific">Kwoniella dendrophila CBS 6074</name>
    <dbReference type="NCBI Taxonomy" id="1295534"/>
    <lineage>
        <taxon>Eukaryota</taxon>
        <taxon>Fungi</taxon>
        <taxon>Dikarya</taxon>
        <taxon>Basidiomycota</taxon>
        <taxon>Agaricomycotina</taxon>
        <taxon>Tremellomycetes</taxon>
        <taxon>Tremellales</taxon>
        <taxon>Cryptococcaceae</taxon>
        <taxon>Kwoniella</taxon>
    </lineage>
</organism>
<feature type="region of interest" description="Disordered" evidence="1">
    <location>
        <begin position="247"/>
        <end position="278"/>
    </location>
</feature>
<dbReference type="GO" id="GO:0042594">
    <property type="term" value="P:response to starvation"/>
    <property type="evidence" value="ECO:0007669"/>
    <property type="project" value="TreeGrafter"/>
</dbReference>
<feature type="compositionally biased region" description="Low complexity" evidence="1">
    <location>
        <begin position="871"/>
        <end position="903"/>
    </location>
</feature>
<dbReference type="AlphaFoldDB" id="A0AAX4K5E6"/>
<dbReference type="SUPFAM" id="SSF50960">
    <property type="entry name" value="TolB, C-terminal domain"/>
    <property type="match status" value="1"/>
</dbReference>
<feature type="region of interest" description="Disordered" evidence="1">
    <location>
        <begin position="1"/>
        <end position="27"/>
    </location>
</feature>
<dbReference type="SMART" id="SM00320">
    <property type="entry name" value="WD40"/>
    <property type="match status" value="2"/>
</dbReference>
<dbReference type="InterPro" id="IPR015943">
    <property type="entry name" value="WD40/YVTN_repeat-like_dom_sf"/>
</dbReference>
<dbReference type="InterPro" id="IPR048382">
    <property type="entry name" value="BCAS3_WD40"/>
</dbReference>
<feature type="compositionally biased region" description="Polar residues" evidence="1">
    <location>
        <begin position="253"/>
        <end position="265"/>
    </location>
</feature>
<accession>A0AAX4K5E6</accession>
<keyword evidence="4" id="KW-1185">Reference proteome</keyword>